<proteinExistence type="inferred from homology"/>
<evidence type="ECO:0000256" key="3">
    <source>
        <dbReference type="ARBA" id="ARBA00022833"/>
    </source>
</evidence>
<dbReference type="PROSITE" id="PS00059">
    <property type="entry name" value="ADH_ZINC"/>
    <property type="match status" value="1"/>
</dbReference>
<comment type="similarity">
    <text evidence="5">Belongs to the zinc-containing alcohol dehydrogenase family.</text>
</comment>
<dbReference type="Pfam" id="PF00107">
    <property type="entry name" value="ADH_zinc_N"/>
    <property type="match status" value="1"/>
</dbReference>
<evidence type="ECO:0000313" key="8">
    <source>
        <dbReference type="EMBL" id="UQF79644.1"/>
    </source>
</evidence>
<dbReference type="GO" id="GO:0016491">
    <property type="term" value="F:oxidoreductase activity"/>
    <property type="evidence" value="ECO:0007669"/>
    <property type="project" value="UniProtKB-KW"/>
</dbReference>
<feature type="domain" description="Alcohol dehydrogenase-like N-terminal" evidence="7">
    <location>
        <begin position="25"/>
        <end position="126"/>
    </location>
</feature>
<protein>
    <submittedName>
        <fullName evidence="8">Alcohol dehydrogenase catalytic domain-containing protein</fullName>
    </submittedName>
</protein>
<keyword evidence="4" id="KW-0560">Oxidoreductase</keyword>
<dbReference type="InterPro" id="IPR011032">
    <property type="entry name" value="GroES-like_sf"/>
</dbReference>
<sequence>MRAVIMNAPGEVVVEQRPLPVIQKPTDAVIKLAATCICGSDLWPYRGIRPVDHEAMGHEYVGEVVEVGAAVTSVKPGDFVVGSFCASCGECEICQAGYPSRCQRAIEAGEAYVRGAQAEYLRVPFADGTLVATPSKPDPELIPDLLAASDVLGTGWFAADAAGAGPGKTIAVVGDGAVGLGAVIGASQLGAKRVIAMSRHEARAKLAREFGATDVVAERGEEGAAKVKELTGGYGAHGTAEAVGTEQAMQQALASTRYGGYVGFVGVPHGGTMSVDQLFGKEVHLFGGPAPVRRYLPQLIKLIFERKIHPGKVFDLVLPIEQAAEGYAAMDQRRATKVMLTF</sequence>
<evidence type="ECO:0000313" key="9">
    <source>
        <dbReference type="Proteomes" id="UP000830236"/>
    </source>
</evidence>
<dbReference type="Proteomes" id="UP000830236">
    <property type="component" value="Chromosome"/>
</dbReference>
<accession>A0A9E7AJ79</accession>
<dbReference type="Pfam" id="PF08240">
    <property type="entry name" value="ADH_N"/>
    <property type="match status" value="1"/>
</dbReference>
<reference evidence="8" key="1">
    <citation type="submission" date="2022-05" db="EMBL/GenBank/DDBJ databases">
        <title>Using nanopore sequencing to obtain complete genomes from saliva samples.</title>
        <authorList>
            <person name="Baker J.L."/>
        </authorList>
    </citation>
    <scope>NUCLEOTIDE SEQUENCE</scope>
    <source>
        <strain evidence="8">JCVI-JB-Ag32</strain>
    </source>
</reference>
<dbReference type="Gene3D" id="3.40.50.720">
    <property type="entry name" value="NAD(P)-binding Rossmann-like Domain"/>
    <property type="match status" value="1"/>
</dbReference>
<feature type="domain" description="Alcohol dehydrogenase-like C-terminal" evidence="6">
    <location>
        <begin position="177"/>
        <end position="303"/>
    </location>
</feature>
<dbReference type="PANTHER" id="PTHR42813:SF2">
    <property type="entry name" value="DEHYDROGENASE, ZINC-CONTAINING, PUTATIVE (AFU_ORTHOLOGUE AFUA_2G02810)-RELATED"/>
    <property type="match status" value="1"/>
</dbReference>
<dbReference type="InterPro" id="IPR013149">
    <property type="entry name" value="ADH-like_C"/>
</dbReference>
<keyword evidence="3 5" id="KW-0862">Zinc</keyword>
<dbReference type="EMBL" id="CP097095">
    <property type="protein sequence ID" value="UQF79644.1"/>
    <property type="molecule type" value="Genomic_DNA"/>
</dbReference>
<dbReference type="KEGG" id="agh:M3I41_08765"/>
<name>A0A9E7AJ79_9ACTO</name>
<dbReference type="InterPro" id="IPR036291">
    <property type="entry name" value="NAD(P)-bd_dom_sf"/>
</dbReference>
<organism evidence="8 9">
    <name type="scientific">Actinomyces graevenitzii</name>
    <dbReference type="NCBI Taxonomy" id="55565"/>
    <lineage>
        <taxon>Bacteria</taxon>
        <taxon>Bacillati</taxon>
        <taxon>Actinomycetota</taxon>
        <taxon>Actinomycetes</taxon>
        <taxon>Actinomycetales</taxon>
        <taxon>Actinomycetaceae</taxon>
        <taxon>Actinomyces</taxon>
    </lineage>
</organism>
<dbReference type="Gene3D" id="3.90.180.10">
    <property type="entry name" value="Medium-chain alcohol dehydrogenases, catalytic domain"/>
    <property type="match status" value="1"/>
</dbReference>
<keyword evidence="2 5" id="KW-0479">Metal-binding</keyword>
<dbReference type="InterPro" id="IPR002328">
    <property type="entry name" value="ADH_Zn_CS"/>
</dbReference>
<gene>
    <name evidence="8" type="ORF">M3I41_08765</name>
</gene>
<dbReference type="InterPro" id="IPR013154">
    <property type="entry name" value="ADH-like_N"/>
</dbReference>
<evidence type="ECO:0000256" key="5">
    <source>
        <dbReference type="RuleBase" id="RU361277"/>
    </source>
</evidence>
<evidence type="ECO:0000256" key="4">
    <source>
        <dbReference type="ARBA" id="ARBA00023002"/>
    </source>
</evidence>
<evidence type="ECO:0000256" key="1">
    <source>
        <dbReference type="ARBA" id="ARBA00001947"/>
    </source>
</evidence>
<dbReference type="SUPFAM" id="SSF51735">
    <property type="entry name" value="NAD(P)-binding Rossmann-fold domains"/>
    <property type="match status" value="1"/>
</dbReference>
<comment type="cofactor">
    <cofactor evidence="1 5">
        <name>Zn(2+)</name>
        <dbReference type="ChEBI" id="CHEBI:29105"/>
    </cofactor>
</comment>
<dbReference type="PANTHER" id="PTHR42813">
    <property type="entry name" value="ZINC-TYPE ALCOHOL DEHYDROGENASE-LIKE"/>
    <property type="match status" value="1"/>
</dbReference>
<evidence type="ECO:0000256" key="2">
    <source>
        <dbReference type="ARBA" id="ARBA00022723"/>
    </source>
</evidence>
<dbReference type="AlphaFoldDB" id="A0A9E7AJ79"/>
<dbReference type="GO" id="GO:0008270">
    <property type="term" value="F:zinc ion binding"/>
    <property type="evidence" value="ECO:0007669"/>
    <property type="project" value="InterPro"/>
</dbReference>
<evidence type="ECO:0000259" key="7">
    <source>
        <dbReference type="Pfam" id="PF08240"/>
    </source>
</evidence>
<dbReference type="SUPFAM" id="SSF50129">
    <property type="entry name" value="GroES-like"/>
    <property type="match status" value="1"/>
</dbReference>
<evidence type="ECO:0000259" key="6">
    <source>
        <dbReference type="Pfam" id="PF00107"/>
    </source>
</evidence>